<accession>A0A5D3Y6P9</accession>
<comment type="caution">
    <text evidence="2">The sequence shown here is derived from an EMBL/GenBank/DDBJ whole genome shotgun (WGS) entry which is preliminary data.</text>
</comment>
<organism evidence="2 3">
    <name type="scientific">Nitrosomonas communis</name>
    <dbReference type="NCBI Taxonomy" id="44574"/>
    <lineage>
        <taxon>Bacteria</taxon>
        <taxon>Pseudomonadati</taxon>
        <taxon>Pseudomonadota</taxon>
        <taxon>Betaproteobacteria</taxon>
        <taxon>Nitrosomonadales</taxon>
        <taxon>Nitrosomonadaceae</taxon>
        <taxon>Nitrosomonas</taxon>
    </lineage>
</organism>
<evidence type="ECO:0000313" key="2">
    <source>
        <dbReference type="EMBL" id="TYP69473.1"/>
    </source>
</evidence>
<keyword evidence="1" id="KW-1133">Transmembrane helix</keyword>
<name>A0A5D3Y6P9_9PROT</name>
<evidence type="ECO:0000256" key="1">
    <source>
        <dbReference type="SAM" id="Phobius"/>
    </source>
</evidence>
<evidence type="ECO:0000313" key="3">
    <source>
        <dbReference type="Proteomes" id="UP000324176"/>
    </source>
</evidence>
<sequence>MCFLRFFVIAWGGLLGMIFVKQILAFCKWERKREEERELKKNKEII</sequence>
<reference evidence="2 3" key="1">
    <citation type="submission" date="2019-07" db="EMBL/GenBank/DDBJ databases">
        <title>Active sludge and wastewater microbial communities from Klosterneuburg, Austria.</title>
        <authorList>
            <person name="Wagner M."/>
        </authorList>
    </citation>
    <scope>NUCLEOTIDE SEQUENCE [LARGE SCALE GENOMIC DNA]</scope>
    <source>
        <strain evidence="2 3">Nm2</strain>
    </source>
</reference>
<keyword evidence="1" id="KW-0472">Membrane</keyword>
<keyword evidence="1" id="KW-0812">Transmembrane</keyword>
<protein>
    <submittedName>
        <fullName evidence="2">Uncharacterized protein</fullName>
    </submittedName>
</protein>
<gene>
    <name evidence="2" type="ORF">BCL69_11495</name>
</gene>
<dbReference type="Proteomes" id="UP000324176">
    <property type="component" value="Unassembled WGS sequence"/>
</dbReference>
<dbReference type="AlphaFoldDB" id="A0A5D3Y6P9"/>
<feature type="transmembrane region" description="Helical" evidence="1">
    <location>
        <begin position="6"/>
        <end position="27"/>
    </location>
</feature>
<dbReference type="EMBL" id="VNHT01000149">
    <property type="protein sequence ID" value="TYP69473.1"/>
    <property type="molecule type" value="Genomic_DNA"/>
</dbReference>
<proteinExistence type="predicted"/>